<gene>
    <name evidence="2" type="ORF">GWI33_016763</name>
</gene>
<feature type="compositionally biased region" description="Basic and acidic residues" evidence="1">
    <location>
        <begin position="37"/>
        <end position="57"/>
    </location>
</feature>
<dbReference type="EMBL" id="JAACXV010014118">
    <property type="protein sequence ID" value="KAF7270255.1"/>
    <property type="molecule type" value="Genomic_DNA"/>
</dbReference>
<organism evidence="2 3">
    <name type="scientific">Rhynchophorus ferrugineus</name>
    <name type="common">Red palm weevil</name>
    <name type="synonym">Curculio ferrugineus</name>
    <dbReference type="NCBI Taxonomy" id="354439"/>
    <lineage>
        <taxon>Eukaryota</taxon>
        <taxon>Metazoa</taxon>
        <taxon>Ecdysozoa</taxon>
        <taxon>Arthropoda</taxon>
        <taxon>Hexapoda</taxon>
        <taxon>Insecta</taxon>
        <taxon>Pterygota</taxon>
        <taxon>Neoptera</taxon>
        <taxon>Endopterygota</taxon>
        <taxon>Coleoptera</taxon>
        <taxon>Polyphaga</taxon>
        <taxon>Cucujiformia</taxon>
        <taxon>Curculionidae</taxon>
        <taxon>Dryophthorinae</taxon>
        <taxon>Rhynchophorus</taxon>
    </lineage>
</organism>
<sequence>MKLSSSRVSPSSNLWICLKLLPDPVPEGPFVSCGMNGRDRGERGGERARGSRAGSKRDAARRALCPWHFSNRIKMLASHHYLPLIGLDGTARLRA</sequence>
<proteinExistence type="predicted"/>
<feature type="region of interest" description="Disordered" evidence="1">
    <location>
        <begin position="35"/>
        <end position="57"/>
    </location>
</feature>
<keyword evidence="3" id="KW-1185">Reference proteome</keyword>
<protein>
    <submittedName>
        <fullName evidence="2">Uncharacterized protein</fullName>
    </submittedName>
</protein>
<evidence type="ECO:0000256" key="1">
    <source>
        <dbReference type="SAM" id="MobiDB-lite"/>
    </source>
</evidence>
<evidence type="ECO:0000313" key="3">
    <source>
        <dbReference type="Proteomes" id="UP000625711"/>
    </source>
</evidence>
<accession>A0A834M8B6</accession>
<name>A0A834M8B6_RHYFE</name>
<dbReference type="AlphaFoldDB" id="A0A834M8B6"/>
<reference evidence="2" key="1">
    <citation type="submission" date="2020-08" db="EMBL/GenBank/DDBJ databases">
        <title>Genome sequencing and assembly of the red palm weevil Rhynchophorus ferrugineus.</title>
        <authorList>
            <person name="Dias G.B."/>
            <person name="Bergman C.M."/>
            <person name="Manee M."/>
        </authorList>
    </citation>
    <scope>NUCLEOTIDE SEQUENCE</scope>
    <source>
        <strain evidence="2">AA-2017</strain>
        <tissue evidence="2">Whole larva</tissue>
    </source>
</reference>
<dbReference type="Proteomes" id="UP000625711">
    <property type="component" value="Unassembled WGS sequence"/>
</dbReference>
<comment type="caution">
    <text evidence="2">The sequence shown here is derived from an EMBL/GenBank/DDBJ whole genome shotgun (WGS) entry which is preliminary data.</text>
</comment>
<evidence type="ECO:0000313" key="2">
    <source>
        <dbReference type="EMBL" id="KAF7270255.1"/>
    </source>
</evidence>